<name>A0A518AQB1_9BACT</name>
<organism evidence="1 2">
    <name type="scientific">Aeoliella mucimassa</name>
    <dbReference type="NCBI Taxonomy" id="2527972"/>
    <lineage>
        <taxon>Bacteria</taxon>
        <taxon>Pseudomonadati</taxon>
        <taxon>Planctomycetota</taxon>
        <taxon>Planctomycetia</taxon>
        <taxon>Pirellulales</taxon>
        <taxon>Lacipirellulaceae</taxon>
        <taxon>Aeoliella</taxon>
    </lineage>
</organism>
<dbReference type="KEGG" id="amuc:Pan181_31200"/>
<reference evidence="1 2" key="1">
    <citation type="submission" date="2019-02" db="EMBL/GenBank/DDBJ databases">
        <title>Deep-cultivation of Planctomycetes and their phenomic and genomic characterization uncovers novel biology.</title>
        <authorList>
            <person name="Wiegand S."/>
            <person name="Jogler M."/>
            <person name="Boedeker C."/>
            <person name="Pinto D."/>
            <person name="Vollmers J."/>
            <person name="Rivas-Marin E."/>
            <person name="Kohn T."/>
            <person name="Peeters S.H."/>
            <person name="Heuer A."/>
            <person name="Rast P."/>
            <person name="Oberbeckmann S."/>
            <person name="Bunk B."/>
            <person name="Jeske O."/>
            <person name="Meyerdierks A."/>
            <person name="Storesund J.E."/>
            <person name="Kallscheuer N."/>
            <person name="Luecker S."/>
            <person name="Lage O.M."/>
            <person name="Pohl T."/>
            <person name="Merkel B.J."/>
            <person name="Hornburger P."/>
            <person name="Mueller R.-W."/>
            <person name="Bruemmer F."/>
            <person name="Labrenz M."/>
            <person name="Spormann A.M."/>
            <person name="Op den Camp H."/>
            <person name="Overmann J."/>
            <person name="Amann R."/>
            <person name="Jetten M.S.M."/>
            <person name="Mascher T."/>
            <person name="Medema M.H."/>
            <person name="Devos D.P."/>
            <person name="Kaster A.-K."/>
            <person name="Ovreas L."/>
            <person name="Rohde M."/>
            <person name="Galperin M.Y."/>
            <person name="Jogler C."/>
        </authorList>
    </citation>
    <scope>NUCLEOTIDE SEQUENCE [LARGE SCALE GENOMIC DNA]</scope>
    <source>
        <strain evidence="1 2">Pan181</strain>
    </source>
</reference>
<dbReference type="Proteomes" id="UP000315750">
    <property type="component" value="Chromosome"/>
</dbReference>
<dbReference type="EMBL" id="CP036278">
    <property type="protein sequence ID" value="QDU56908.1"/>
    <property type="molecule type" value="Genomic_DNA"/>
</dbReference>
<proteinExistence type="predicted"/>
<gene>
    <name evidence="1" type="ORF">Pan181_31200</name>
</gene>
<keyword evidence="2" id="KW-1185">Reference proteome</keyword>
<evidence type="ECO:0000313" key="1">
    <source>
        <dbReference type="EMBL" id="QDU56908.1"/>
    </source>
</evidence>
<accession>A0A518AQB1</accession>
<sequence>MVSLLPSPNDHLFRPLQGAYITERIINPLLLMCIRKFTNNKTQYNRQGNLGNKN</sequence>
<evidence type="ECO:0000313" key="2">
    <source>
        <dbReference type="Proteomes" id="UP000315750"/>
    </source>
</evidence>
<dbReference type="AlphaFoldDB" id="A0A518AQB1"/>
<protein>
    <submittedName>
        <fullName evidence="1">Uncharacterized protein</fullName>
    </submittedName>
</protein>